<dbReference type="GO" id="GO:0000166">
    <property type="term" value="F:nucleotide binding"/>
    <property type="evidence" value="ECO:0007669"/>
    <property type="project" value="UniProtKB-KW"/>
</dbReference>
<dbReference type="InterPro" id="IPR000160">
    <property type="entry name" value="GGDEF_dom"/>
</dbReference>
<evidence type="ECO:0000256" key="2">
    <source>
        <dbReference type="ARBA" id="ARBA00023118"/>
    </source>
</evidence>
<dbReference type="KEGG" id="msv:Mesil_3380"/>
<evidence type="ECO:0000313" key="5">
    <source>
        <dbReference type="Proteomes" id="UP000001916"/>
    </source>
</evidence>
<dbReference type="Pfam" id="PF22335">
    <property type="entry name" value="Cas10-Cmr2_palm2"/>
    <property type="match status" value="1"/>
</dbReference>
<reference evidence="4 5" key="1">
    <citation type="journal article" date="2010" name="Stand. Genomic Sci.">
        <title>Complete genome sequence of Meiothermus silvanus type strain (VI-R2).</title>
        <authorList>
            <person name="Sikorski J."/>
            <person name="Tindall B.J."/>
            <person name="Lowry S."/>
            <person name="Lucas S."/>
            <person name="Nolan M."/>
            <person name="Copeland A."/>
            <person name="Glavina Del Rio T."/>
            <person name="Tice H."/>
            <person name="Cheng J.F."/>
            <person name="Han C."/>
            <person name="Pitluck S."/>
            <person name="Liolios K."/>
            <person name="Ivanova N."/>
            <person name="Mavromatis K."/>
            <person name="Mikhailova N."/>
            <person name="Pati A."/>
            <person name="Goodwin L."/>
            <person name="Chen A."/>
            <person name="Palaniappan K."/>
            <person name="Land M."/>
            <person name="Hauser L."/>
            <person name="Chang Y.J."/>
            <person name="Jeffries C.D."/>
            <person name="Rohde M."/>
            <person name="Goker M."/>
            <person name="Woyke T."/>
            <person name="Bristow J."/>
            <person name="Eisen J.A."/>
            <person name="Markowitz V."/>
            <person name="Hugenholtz P."/>
            <person name="Kyrpides N.C."/>
            <person name="Klenk H.P."/>
            <person name="Lapidus A."/>
        </authorList>
    </citation>
    <scope>NUCLEOTIDE SEQUENCE [LARGE SCALE GENOMIC DNA]</scope>
    <source>
        <strain evidence="5">ATCC 700542 / DSM 9946 / VI-R2</strain>
        <plasmid evidence="5">Plasmid pMESIL01</plasmid>
    </source>
</reference>
<evidence type="ECO:0000256" key="1">
    <source>
        <dbReference type="ARBA" id="ARBA00022741"/>
    </source>
</evidence>
<feature type="domain" description="GGDEF" evidence="3">
    <location>
        <begin position="256"/>
        <end position="382"/>
    </location>
</feature>
<dbReference type="RefSeq" id="WP_013159706.1">
    <property type="nucleotide sequence ID" value="NC_014213.1"/>
</dbReference>
<keyword evidence="5" id="KW-1185">Reference proteome</keyword>
<dbReference type="HOGENOM" id="CLU_012640_1_0_0"/>
<geneLocation type="plasmid" evidence="4 5">
    <name>pMESIL01</name>
</geneLocation>
<evidence type="ECO:0000259" key="3">
    <source>
        <dbReference type="PROSITE" id="PS50887"/>
    </source>
</evidence>
<dbReference type="InterPro" id="IPR043128">
    <property type="entry name" value="Rev_trsase/Diguanyl_cyclase"/>
</dbReference>
<dbReference type="InterPro" id="IPR024615">
    <property type="entry name" value="CRISPR-assoc_Cmr2_N"/>
</dbReference>
<evidence type="ECO:0000313" key="4">
    <source>
        <dbReference type="EMBL" id="ADH65192.1"/>
    </source>
</evidence>
<dbReference type="InterPro" id="IPR013407">
    <property type="entry name" value="CRISPR-assoc_prot_Cmr2"/>
</dbReference>
<organism evidence="4 5">
    <name type="scientific">Allomeiothermus silvanus (strain ATCC 700542 / DSM 9946 / NBRC 106475 / NCIMB 13440 / VI-R2)</name>
    <name type="common">Thermus silvanus</name>
    <dbReference type="NCBI Taxonomy" id="526227"/>
    <lineage>
        <taxon>Bacteria</taxon>
        <taxon>Thermotogati</taxon>
        <taxon>Deinococcota</taxon>
        <taxon>Deinococci</taxon>
        <taxon>Thermales</taxon>
        <taxon>Thermaceae</taxon>
        <taxon>Allomeiothermus</taxon>
    </lineage>
</organism>
<dbReference type="NCBIfam" id="TIGR02577">
    <property type="entry name" value="cas_TM1794_Cmr2"/>
    <property type="match status" value="1"/>
</dbReference>
<dbReference type="Gene3D" id="3.30.70.270">
    <property type="match status" value="1"/>
</dbReference>
<dbReference type="AlphaFoldDB" id="D7BJ36"/>
<keyword evidence="2" id="KW-0051">Antiviral defense</keyword>
<dbReference type="OrthoDB" id="9758700at2"/>
<name>D7BJ36_ALLS1</name>
<dbReference type="Proteomes" id="UP000001916">
    <property type="component" value="Plasmid pMESIL01"/>
</dbReference>
<dbReference type="InterPro" id="IPR038242">
    <property type="entry name" value="Cmr2_N"/>
</dbReference>
<keyword evidence="4" id="KW-0614">Plasmid</keyword>
<dbReference type="Pfam" id="PF12469">
    <property type="entry name" value="Cmr2_N"/>
    <property type="match status" value="1"/>
</dbReference>
<dbReference type="EMBL" id="CP002043">
    <property type="protein sequence ID" value="ADH65192.1"/>
    <property type="molecule type" value="Genomic_DNA"/>
</dbReference>
<dbReference type="InterPro" id="IPR054767">
    <property type="entry name" value="Cas10-Cmr2_palm2"/>
</dbReference>
<sequence>MSHLLSISLGPVQDFIAAARRTADLYAGSQILQELSKHAAQFLHNKGAQLIFPADPNADGANKILAEVKDDPKQLAVETKKAVQERLLRLWDETIRKLPAEQRNLIDQARAQEQLGRFLEFYAAWAPLPKKEAYKEARLQVERLLAGRKALRDFAPTQQHDAGVPKSPLDPSWAAVIDPRQWATASIRLADGSHRPLRIKPTEHLDAISLFKRCYGVLNSDKVVDTRTMARRSWRPEAEPDERYGEDDDHIPEPQPYLAILVADGDRMGELIARQDDPDAHRGLSKTLDDFAKEARTIVPKHRGFMVYSGGDDVLALLPVNQAIACAKELSEAFRHRVKGTLSAGVAIVHYREPLSVSLQNARDAEKAAKNGGRNALAVALHTRGGSPVTVVQPWNELSWDELLEAYQNRQITRGFAHELRDLVQEWQDDMRADYLHKEALRVLARKEAHDLRIPAPTSDTPTYRKALLRFVDQLIIARFLSGIREEEHAGKSA</sequence>
<proteinExistence type="predicted"/>
<dbReference type="PROSITE" id="PS50887">
    <property type="entry name" value="GGDEF"/>
    <property type="match status" value="1"/>
</dbReference>
<dbReference type="Gene3D" id="3.30.70.2220">
    <property type="entry name" value="CRISPR-Cas system, Cmr2 subunit, D1 domain, cysteine cluster"/>
    <property type="match status" value="1"/>
</dbReference>
<dbReference type="GO" id="GO:0051607">
    <property type="term" value="P:defense response to virus"/>
    <property type="evidence" value="ECO:0007669"/>
    <property type="project" value="UniProtKB-KW"/>
</dbReference>
<keyword evidence="1" id="KW-0547">Nucleotide-binding</keyword>
<accession>D7BJ36</accession>
<dbReference type="eggNOG" id="COG1353">
    <property type="taxonomic scope" value="Bacteria"/>
</dbReference>
<gene>
    <name evidence="4" type="ORF">Mesil_3380</name>
</gene>
<protein>
    <submittedName>
        <fullName evidence="4">CRISPR-associated protein, Cmr3</fullName>
    </submittedName>
</protein>